<evidence type="ECO:0000313" key="4">
    <source>
        <dbReference type="EMBL" id="SVC49020.1"/>
    </source>
</evidence>
<dbReference type="PANTHER" id="PTHR43584:SF8">
    <property type="entry name" value="N-ACETYLMURAMATE ALPHA-1-PHOSPHATE URIDYLYLTRANSFERASE"/>
    <property type="match status" value="1"/>
</dbReference>
<reference evidence="4" key="1">
    <citation type="submission" date="2018-05" db="EMBL/GenBank/DDBJ databases">
        <authorList>
            <person name="Lanie J.A."/>
            <person name="Ng W.-L."/>
            <person name="Kazmierczak K.M."/>
            <person name="Andrzejewski T.M."/>
            <person name="Davidsen T.M."/>
            <person name="Wayne K.J."/>
            <person name="Tettelin H."/>
            <person name="Glass J.I."/>
            <person name="Rusch D."/>
            <person name="Podicherti R."/>
            <person name="Tsui H.-C.T."/>
            <person name="Winkler M.E."/>
        </authorList>
    </citation>
    <scope>NUCLEOTIDE SEQUENCE</scope>
</reference>
<evidence type="ECO:0000259" key="3">
    <source>
        <dbReference type="Pfam" id="PF12804"/>
    </source>
</evidence>
<dbReference type="AlphaFoldDB" id="A0A382MK39"/>
<dbReference type="EMBL" id="UINC01094088">
    <property type="protein sequence ID" value="SVC49020.1"/>
    <property type="molecule type" value="Genomic_DNA"/>
</dbReference>
<keyword evidence="2" id="KW-0548">Nucleotidyltransferase</keyword>
<dbReference type="SUPFAM" id="SSF53448">
    <property type="entry name" value="Nucleotide-diphospho-sugar transferases"/>
    <property type="match status" value="1"/>
</dbReference>
<feature type="domain" description="MobA-like NTP transferase" evidence="3">
    <location>
        <begin position="7"/>
        <end position="100"/>
    </location>
</feature>
<protein>
    <recommendedName>
        <fullName evidence="3">MobA-like NTP transferase domain-containing protein</fullName>
    </recommendedName>
</protein>
<feature type="non-terminal residue" evidence="4">
    <location>
        <position position="125"/>
    </location>
</feature>
<dbReference type="InterPro" id="IPR050065">
    <property type="entry name" value="GlmU-like"/>
</dbReference>
<proteinExistence type="predicted"/>
<dbReference type="Gene3D" id="3.90.550.10">
    <property type="entry name" value="Spore Coat Polysaccharide Biosynthesis Protein SpsA, Chain A"/>
    <property type="match status" value="1"/>
</dbReference>
<dbReference type="InterPro" id="IPR029044">
    <property type="entry name" value="Nucleotide-diphossugar_trans"/>
</dbReference>
<dbReference type="Pfam" id="PF12804">
    <property type="entry name" value="NTP_transf_3"/>
    <property type="match status" value="1"/>
</dbReference>
<organism evidence="4">
    <name type="scientific">marine metagenome</name>
    <dbReference type="NCBI Taxonomy" id="408172"/>
    <lineage>
        <taxon>unclassified sequences</taxon>
        <taxon>metagenomes</taxon>
        <taxon>ecological metagenomes</taxon>
    </lineage>
</organism>
<dbReference type="PANTHER" id="PTHR43584">
    <property type="entry name" value="NUCLEOTIDYL TRANSFERASE"/>
    <property type="match status" value="1"/>
</dbReference>
<dbReference type="InterPro" id="IPR025877">
    <property type="entry name" value="MobA-like_NTP_Trfase"/>
</dbReference>
<evidence type="ECO:0000256" key="1">
    <source>
        <dbReference type="ARBA" id="ARBA00022679"/>
    </source>
</evidence>
<evidence type="ECO:0000256" key="2">
    <source>
        <dbReference type="ARBA" id="ARBA00022695"/>
    </source>
</evidence>
<dbReference type="GO" id="GO:0016779">
    <property type="term" value="F:nucleotidyltransferase activity"/>
    <property type="evidence" value="ECO:0007669"/>
    <property type="project" value="UniProtKB-KW"/>
</dbReference>
<accession>A0A382MK39</accession>
<keyword evidence="1" id="KW-0808">Transferase</keyword>
<name>A0A382MK39_9ZZZZ</name>
<sequence length="125" mass="14469">MGNFTKELPKSLVDINGKSIIKRQIETFRNNGIKDIIVIVGPNKDKFQLKDIEYVVDKNFHEHEQLGSLMVANKHFQNDIVISFGDVIVDDNIMKQVIESTYDIGIAIDLKWEKNYENRTQHPKP</sequence>
<gene>
    <name evidence="4" type="ORF">METZ01_LOCUS301874</name>
</gene>